<evidence type="ECO:0000259" key="4">
    <source>
        <dbReference type="Pfam" id="PF04677"/>
    </source>
</evidence>
<evidence type="ECO:0000313" key="5">
    <source>
        <dbReference type="EMBL" id="KAG8491532.1"/>
    </source>
</evidence>
<feature type="region of interest" description="Disordered" evidence="2">
    <location>
        <begin position="202"/>
        <end position="273"/>
    </location>
</feature>
<dbReference type="EMBL" id="JAHUZN010000006">
    <property type="protein sequence ID" value="KAG8491532.1"/>
    <property type="molecule type" value="Genomic_DNA"/>
</dbReference>
<comment type="caution">
    <text evidence="5">The sequence shown here is derived from an EMBL/GenBank/DDBJ whole genome shotgun (WGS) entry which is preliminary data.</text>
</comment>
<dbReference type="PANTHER" id="PTHR12072">
    <property type="entry name" value="CWF19, CELL CYCLE CONTROL PROTEIN"/>
    <property type="match status" value="1"/>
</dbReference>
<feature type="compositionally biased region" description="Basic and acidic residues" evidence="2">
    <location>
        <begin position="310"/>
        <end position="319"/>
    </location>
</feature>
<dbReference type="AlphaFoldDB" id="A0A8J5Z601"/>
<feature type="compositionally biased region" description="Basic and acidic residues" evidence="2">
    <location>
        <begin position="415"/>
        <end position="463"/>
    </location>
</feature>
<sequence length="895" mass="103379">MEGFRSALEGYELMDLGYDRHWFTWECDRSQETLIREWLDRGIASTRWKLKEGFEAKVRALWESSVGNIPNKLAALGRRLIQLSKNLRLNKGRKILILKYRLVELAEIDSLILWRRSNALFLLFGTNMLSGVKVIPRDEIDKEENENSDRKKKRYTSKVEKNKRKRKSSGYCGSSDDDIERIEKGSRRNKKWFSLVEYSSESESEGSSDTDKGRHSDRRKDKRNKKRSRSKKKPYSSPLACYSSEDVDEDRRRNSGVGKKRDDGRESPLKEKEIERKEIGLEWMLRPALKTDKKPLEPVAVEQVEEPPTEEIKTMHPRELNPYLKDNGTGYPEEAEEKRAGVDRLLFSSLVGDGGASWRLKALKRAEEQASREGRSIEEVVLERWGSLDILAAYGASRRAAAPRAHLHAIRNRKQGPDDEKQNVADNQRERKSERNSERSTTRDYLRDVSLRHSDMKTPKVRDSLSWGKRKNQNIPAKNAGAISTANKFTNDGNFMQEFLRKQENDTITSGSHTDHDGNMNSKVVASETNKPSEAATMPKETLSINQLAAKALQLRLKGKHDEAEKLLLEVESMKAKQNTGDHASKQQNVDNNSRHVVHDVLLRKGKDDDDTDKHLARRIMQNKQFSVSGQADDEYDYEDGPSRKPRKKGGESNRVSGNNHLAKRILTQQERCLFCFENLNRPKHLVIAIANFTYLMLPQWQPVVPGHCCILPMQHEPATRTIENNVWDEIRNFKKCLIMMFAKQDKEMVFLETVMGLAQQRRHCLIECIPLPREIAKQAPVYFKKAIDEAEDEWSQHNAKKLIDTSEKGLRGSIPKNFPYFHVEFGLHKGFVHVIDDESQFKSSLGLNVIRGMLQLPEEDMYRRRRHQSVEEQKQAVASFVRDWEAFDWTKQLD</sequence>
<dbReference type="InterPro" id="IPR006768">
    <property type="entry name" value="Cwf19-like_C_dom-1"/>
</dbReference>
<feature type="region of interest" description="Disordered" evidence="2">
    <location>
        <begin position="410"/>
        <end position="473"/>
    </location>
</feature>
<feature type="compositionally biased region" description="Basic residues" evidence="2">
    <location>
        <begin position="150"/>
        <end position="168"/>
    </location>
</feature>
<dbReference type="GO" id="GO:0000398">
    <property type="term" value="P:mRNA splicing, via spliceosome"/>
    <property type="evidence" value="ECO:0007669"/>
    <property type="project" value="TreeGrafter"/>
</dbReference>
<dbReference type="PANTHER" id="PTHR12072:SF5">
    <property type="entry name" value="CWF19-LIKE PROTEIN 2"/>
    <property type="match status" value="1"/>
</dbReference>
<evidence type="ECO:0000313" key="6">
    <source>
        <dbReference type="Proteomes" id="UP000701853"/>
    </source>
</evidence>
<dbReference type="Pfam" id="PF04676">
    <property type="entry name" value="CwfJ_C_2"/>
    <property type="match status" value="1"/>
</dbReference>
<evidence type="ECO:0000259" key="3">
    <source>
        <dbReference type="Pfam" id="PF04676"/>
    </source>
</evidence>
<feature type="region of interest" description="Disordered" evidence="2">
    <location>
        <begin position="628"/>
        <end position="661"/>
    </location>
</feature>
<feature type="region of interest" description="Disordered" evidence="2">
    <location>
        <begin position="575"/>
        <end position="596"/>
    </location>
</feature>
<feature type="compositionally biased region" description="Polar residues" evidence="2">
    <location>
        <begin position="576"/>
        <end position="592"/>
    </location>
</feature>
<feature type="region of interest" description="Disordered" evidence="2">
    <location>
        <begin position="294"/>
        <end position="337"/>
    </location>
</feature>
<name>A0A8J5Z601_9ROSI</name>
<feature type="region of interest" description="Disordered" evidence="2">
    <location>
        <begin position="141"/>
        <end position="178"/>
    </location>
</feature>
<organism evidence="5 6">
    <name type="scientific">Gossypium anomalum</name>
    <dbReference type="NCBI Taxonomy" id="47600"/>
    <lineage>
        <taxon>Eukaryota</taxon>
        <taxon>Viridiplantae</taxon>
        <taxon>Streptophyta</taxon>
        <taxon>Embryophyta</taxon>
        <taxon>Tracheophyta</taxon>
        <taxon>Spermatophyta</taxon>
        <taxon>Magnoliopsida</taxon>
        <taxon>eudicotyledons</taxon>
        <taxon>Gunneridae</taxon>
        <taxon>Pentapetalae</taxon>
        <taxon>rosids</taxon>
        <taxon>malvids</taxon>
        <taxon>Malvales</taxon>
        <taxon>Malvaceae</taxon>
        <taxon>Malvoideae</taxon>
        <taxon>Gossypium</taxon>
    </lineage>
</organism>
<comment type="similarity">
    <text evidence="1">Belongs to the CWF19 family.</text>
</comment>
<evidence type="ECO:0008006" key="7">
    <source>
        <dbReference type="Google" id="ProtNLM"/>
    </source>
</evidence>
<feature type="domain" description="Cwf19-like C-terminal" evidence="4">
    <location>
        <begin position="663"/>
        <end position="785"/>
    </location>
</feature>
<proteinExistence type="inferred from homology"/>
<feature type="region of interest" description="Disordered" evidence="2">
    <location>
        <begin position="507"/>
        <end position="539"/>
    </location>
</feature>
<feature type="compositionally biased region" description="Polar residues" evidence="2">
    <location>
        <begin position="519"/>
        <end position="532"/>
    </location>
</feature>
<reference evidence="5 6" key="1">
    <citation type="journal article" date="2021" name="bioRxiv">
        <title>The Gossypium anomalum genome as a resource for cotton improvement and evolutionary analysis of hybrid incompatibility.</title>
        <authorList>
            <person name="Grover C.E."/>
            <person name="Yuan D."/>
            <person name="Arick M.A."/>
            <person name="Miller E.R."/>
            <person name="Hu G."/>
            <person name="Peterson D.G."/>
            <person name="Wendel J.F."/>
            <person name="Udall J.A."/>
        </authorList>
    </citation>
    <scope>NUCLEOTIDE SEQUENCE [LARGE SCALE GENOMIC DNA]</scope>
    <source>
        <strain evidence="5">JFW-Udall</strain>
        <tissue evidence="5">Leaf</tissue>
    </source>
</reference>
<evidence type="ECO:0000256" key="2">
    <source>
        <dbReference type="SAM" id="MobiDB-lite"/>
    </source>
</evidence>
<gene>
    <name evidence="5" type="ORF">CXB51_014864</name>
</gene>
<dbReference type="InterPro" id="IPR006767">
    <property type="entry name" value="Cwf19-like_C_dom-2"/>
</dbReference>
<dbReference type="InterPro" id="IPR040194">
    <property type="entry name" value="Cwf19-like"/>
</dbReference>
<accession>A0A8J5Z601</accession>
<dbReference type="OrthoDB" id="2113965at2759"/>
<feature type="compositionally biased region" description="Basic and acidic residues" evidence="2">
    <location>
        <begin position="249"/>
        <end position="273"/>
    </location>
</feature>
<protein>
    <recommendedName>
        <fullName evidence="7">CWF19-like protein 2</fullName>
    </recommendedName>
</protein>
<feature type="domain" description="Cwf19-like protein C-terminal" evidence="3">
    <location>
        <begin position="794"/>
        <end position="891"/>
    </location>
</feature>
<dbReference type="SUPFAM" id="SSF54197">
    <property type="entry name" value="HIT-like"/>
    <property type="match status" value="1"/>
</dbReference>
<keyword evidence="6" id="KW-1185">Reference proteome</keyword>
<dbReference type="InterPro" id="IPR036265">
    <property type="entry name" value="HIT-like_sf"/>
</dbReference>
<evidence type="ECO:0000256" key="1">
    <source>
        <dbReference type="ARBA" id="ARBA00006795"/>
    </source>
</evidence>
<dbReference type="Proteomes" id="UP000701853">
    <property type="component" value="Chromosome 6"/>
</dbReference>
<dbReference type="Pfam" id="PF04677">
    <property type="entry name" value="CwfJ_C_1"/>
    <property type="match status" value="1"/>
</dbReference>
<feature type="compositionally biased region" description="Basic residues" evidence="2">
    <location>
        <begin position="215"/>
        <end position="234"/>
    </location>
</feature>
<dbReference type="GO" id="GO:0071014">
    <property type="term" value="C:post-mRNA release spliceosomal complex"/>
    <property type="evidence" value="ECO:0007669"/>
    <property type="project" value="TreeGrafter"/>
</dbReference>